<name>A0A2I0ID69_PUNGR</name>
<keyword evidence="2" id="KW-1185">Reference proteome</keyword>
<accession>A0A2I0ID69</accession>
<evidence type="ECO:0008006" key="3">
    <source>
        <dbReference type="Google" id="ProtNLM"/>
    </source>
</evidence>
<evidence type="ECO:0000313" key="2">
    <source>
        <dbReference type="Proteomes" id="UP000233551"/>
    </source>
</evidence>
<dbReference type="Proteomes" id="UP000233551">
    <property type="component" value="Unassembled WGS sequence"/>
</dbReference>
<dbReference type="EMBL" id="PGOL01003254">
    <property type="protein sequence ID" value="PKI41931.1"/>
    <property type="molecule type" value="Genomic_DNA"/>
</dbReference>
<evidence type="ECO:0000313" key="1">
    <source>
        <dbReference type="EMBL" id="PKI41931.1"/>
    </source>
</evidence>
<protein>
    <recommendedName>
        <fullName evidence="3">Reverse transcriptase Ty1/copia-type domain-containing protein</fullName>
    </recommendedName>
</protein>
<sequence length="281" mass="31653">MAAKGRTLVAKKALEIMGTLLIKAKEKGIHETLISILGEEDMGKEDSGSNNQLDGPVQKIMMLVAHLSLAILPSGLVPWLSVRLATVQAHRSILSVFYGTGSSNPWCVYFDGCWSILFWPRVCYWYVYSLFSKYHFPLIFLLSSLFLCHFYKSGSPATLPTELHVPAPEVHDQSIDFMVPAEDVMGTDVAPATQNTHRMTTRSKDGTLPPSRFIISRHPSAFFVSAAMQEPQTFAQTRKHSTWRAAMEEEYMELLHNHTWNLVPPLPAQNVVGCKWVYRIK</sequence>
<dbReference type="STRING" id="22663.A0A2I0ID69"/>
<proteinExistence type="predicted"/>
<reference evidence="1 2" key="1">
    <citation type="submission" date="2017-11" db="EMBL/GenBank/DDBJ databases">
        <title>De-novo sequencing of pomegranate (Punica granatum L.) genome.</title>
        <authorList>
            <person name="Akparov Z."/>
            <person name="Amiraslanov A."/>
            <person name="Hajiyeva S."/>
            <person name="Abbasov M."/>
            <person name="Kaur K."/>
            <person name="Hamwieh A."/>
            <person name="Solovyev V."/>
            <person name="Salamov A."/>
            <person name="Braich B."/>
            <person name="Kosarev P."/>
            <person name="Mahmoud A."/>
            <person name="Hajiyev E."/>
            <person name="Babayeva S."/>
            <person name="Izzatullayeva V."/>
            <person name="Mammadov A."/>
            <person name="Mammadov A."/>
            <person name="Sharifova S."/>
            <person name="Ojaghi J."/>
            <person name="Eynullazada K."/>
            <person name="Bayramov B."/>
            <person name="Abdulazimova A."/>
            <person name="Shahmuradov I."/>
        </authorList>
    </citation>
    <scope>NUCLEOTIDE SEQUENCE [LARGE SCALE GENOMIC DNA]</scope>
    <source>
        <strain evidence="2">cv. AG2017</strain>
        <tissue evidence="1">Leaf</tissue>
    </source>
</reference>
<comment type="caution">
    <text evidence="1">The sequence shown here is derived from an EMBL/GenBank/DDBJ whole genome shotgun (WGS) entry which is preliminary data.</text>
</comment>
<gene>
    <name evidence="1" type="ORF">CRG98_037681</name>
</gene>
<dbReference type="AlphaFoldDB" id="A0A2I0ID69"/>
<organism evidence="1 2">
    <name type="scientific">Punica granatum</name>
    <name type="common">Pomegranate</name>
    <dbReference type="NCBI Taxonomy" id="22663"/>
    <lineage>
        <taxon>Eukaryota</taxon>
        <taxon>Viridiplantae</taxon>
        <taxon>Streptophyta</taxon>
        <taxon>Embryophyta</taxon>
        <taxon>Tracheophyta</taxon>
        <taxon>Spermatophyta</taxon>
        <taxon>Magnoliopsida</taxon>
        <taxon>eudicotyledons</taxon>
        <taxon>Gunneridae</taxon>
        <taxon>Pentapetalae</taxon>
        <taxon>rosids</taxon>
        <taxon>malvids</taxon>
        <taxon>Myrtales</taxon>
        <taxon>Lythraceae</taxon>
        <taxon>Punica</taxon>
    </lineage>
</organism>